<feature type="chain" id="PRO_5002854859" description="Protein kinase domain-containing protein" evidence="2">
    <location>
        <begin position="19"/>
        <end position="562"/>
    </location>
</feature>
<dbReference type="InterPro" id="IPR011009">
    <property type="entry name" value="Kinase-like_dom_sf"/>
</dbReference>
<dbReference type="PANTHER" id="PTHR36796">
    <property type="entry name" value="PROTEIN KINASE SUPERFAMILY PROTEIN"/>
    <property type="match status" value="1"/>
</dbReference>
<evidence type="ECO:0000259" key="3">
    <source>
        <dbReference type="PROSITE" id="PS50011"/>
    </source>
</evidence>
<dbReference type="KEGG" id="pti:PHATRDRAFT_42861"/>
<sequence>MKPLTLVLWAARSATVVAFVVPKTASSVFLTPHRDATTTTTRDTPDPGTRLDAEKIPWTSDFDDFPSDNSSGNNNQDDDDALETSFRTLFASKQDKDRTAIQSRQLSLGKDLVLENFVGTLGFDEVTDWEYYYPEEDGDDRRVVQPNPFDSSQPKRTRTSSGSVVRIFRGELVGPLGALVSAQGNDKRVLVKEYTGTLALALAQAELECVAQLQSKLVDENWSKEASARSVASRLDNGRLASLVPKLKRGKFLGILGEVNLAELEDDWDPNEFYRALGVQPPKPDAIWVVSEYAGLASLQAYTSQTPQQRWASLPPAKGLFGNLIPPAPLPSWEARAKYIVNGIFQQAVMAIADLHEAGFVHRSIGRSSLLLASTTNNPQDASSVYTTTPSTLTVKLTDFGFAGPYETAAMDEEFVSRARTFGLHFRKGETSIATTNFALAEDFHALGFVGLALMLSCLAETSTSNTSAATTQSVPATDEDSLQRLLGEIFDKDVKGQFRDYVAAEDCWAKVVDLLDAQDGAGWTVLETLVLAREKAASQSTKDFDQIFNIRGLLSNPFFQQ</sequence>
<evidence type="ECO:0000256" key="1">
    <source>
        <dbReference type="SAM" id="MobiDB-lite"/>
    </source>
</evidence>
<feature type="compositionally biased region" description="Polar residues" evidence="1">
    <location>
        <begin position="148"/>
        <end position="160"/>
    </location>
</feature>
<reference evidence="5" key="2">
    <citation type="submission" date="2008-08" db="EMBL/GenBank/DDBJ databases">
        <authorList>
            <consortium name="Diatom Consortium"/>
            <person name="Grigoriev I."/>
            <person name="Grimwood J."/>
            <person name="Kuo A."/>
            <person name="Otillar R.P."/>
            <person name="Salamov A."/>
            <person name="Detter J.C."/>
            <person name="Lindquist E."/>
            <person name="Shapiro H."/>
            <person name="Lucas S."/>
            <person name="Glavina del Rio T."/>
            <person name="Pitluck S."/>
            <person name="Rokhsar D."/>
            <person name="Bowler C."/>
        </authorList>
    </citation>
    <scope>GENOME REANNOTATION</scope>
    <source>
        <strain evidence="5">CCAP 1055/1</strain>
    </source>
</reference>
<dbReference type="EMBL" id="CM000605">
    <property type="protein sequence ID" value="EEC51735.1"/>
    <property type="molecule type" value="Genomic_DNA"/>
</dbReference>
<feature type="region of interest" description="Disordered" evidence="1">
    <location>
        <begin position="36"/>
        <end position="80"/>
    </location>
</feature>
<evidence type="ECO:0000256" key="2">
    <source>
        <dbReference type="SAM" id="SignalP"/>
    </source>
</evidence>
<feature type="domain" description="Protein kinase" evidence="3">
    <location>
        <begin position="153"/>
        <end position="562"/>
    </location>
</feature>
<evidence type="ECO:0000313" key="4">
    <source>
        <dbReference type="EMBL" id="EEC51735.1"/>
    </source>
</evidence>
<protein>
    <recommendedName>
        <fullName evidence="3">Protein kinase domain-containing protein</fullName>
    </recommendedName>
</protein>
<gene>
    <name evidence="4" type="ORF">PHATRDRAFT_42861</name>
</gene>
<dbReference type="PROSITE" id="PS50011">
    <property type="entry name" value="PROTEIN_KINASE_DOM"/>
    <property type="match status" value="1"/>
</dbReference>
<feature type="signal peptide" evidence="2">
    <location>
        <begin position="1"/>
        <end position="18"/>
    </location>
</feature>
<organism evidence="4 5">
    <name type="scientific">Phaeodactylum tricornutum (strain CCAP 1055/1)</name>
    <dbReference type="NCBI Taxonomy" id="556484"/>
    <lineage>
        <taxon>Eukaryota</taxon>
        <taxon>Sar</taxon>
        <taxon>Stramenopiles</taxon>
        <taxon>Ochrophyta</taxon>
        <taxon>Bacillariophyta</taxon>
        <taxon>Bacillariophyceae</taxon>
        <taxon>Bacillariophycidae</taxon>
        <taxon>Naviculales</taxon>
        <taxon>Phaeodactylaceae</taxon>
        <taxon>Phaeodactylum</taxon>
    </lineage>
</organism>
<dbReference type="HOGENOM" id="CLU_485288_0_0_1"/>
<dbReference type="InterPro" id="IPR000719">
    <property type="entry name" value="Prot_kinase_dom"/>
</dbReference>
<dbReference type="AlphaFoldDB" id="B7FPT8"/>
<feature type="region of interest" description="Disordered" evidence="1">
    <location>
        <begin position="137"/>
        <end position="160"/>
    </location>
</feature>
<dbReference type="eggNOG" id="ENOG502RRBI">
    <property type="taxonomic scope" value="Eukaryota"/>
</dbReference>
<dbReference type="PANTHER" id="PTHR36796:SF1">
    <property type="entry name" value="PROTEIN KINASE SUPERFAMILY PROTEIN"/>
    <property type="match status" value="1"/>
</dbReference>
<dbReference type="OMA" id="RTNICCE"/>
<dbReference type="OrthoDB" id="41213at2759"/>
<name>B7FPT8_PHATC</name>
<proteinExistence type="predicted"/>
<reference evidence="4 5" key="1">
    <citation type="journal article" date="2008" name="Nature">
        <title>The Phaeodactylum genome reveals the evolutionary history of diatom genomes.</title>
        <authorList>
            <person name="Bowler C."/>
            <person name="Allen A.E."/>
            <person name="Badger J.H."/>
            <person name="Grimwood J."/>
            <person name="Jabbari K."/>
            <person name="Kuo A."/>
            <person name="Maheswari U."/>
            <person name="Martens C."/>
            <person name="Maumus F."/>
            <person name="Otillar R.P."/>
            <person name="Rayko E."/>
            <person name="Salamov A."/>
            <person name="Vandepoele K."/>
            <person name="Beszteri B."/>
            <person name="Gruber A."/>
            <person name="Heijde M."/>
            <person name="Katinka M."/>
            <person name="Mock T."/>
            <person name="Valentin K."/>
            <person name="Verret F."/>
            <person name="Berges J.A."/>
            <person name="Brownlee C."/>
            <person name="Cadoret J.P."/>
            <person name="Chiovitti A."/>
            <person name="Choi C.J."/>
            <person name="Coesel S."/>
            <person name="De Martino A."/>
            <person name="Detter J.C."/>
            <person name="Durkin C."/>
            <person name="Falciatore A."/>
            <person name="Fournet J."/>
            <person name="Haruta M."/>
            <person name="Huysman M.J."/>
            <person name="Jenkins B.D."/>
            <person name="Jiroutova K."/>
            <person name="Jorgensen R.E."/>
            <person name="Joubert Y."/>
            <person name="Kaplan A."/>
            <person name="Kroger N."/>
            <person name="Kroth P.G."/>
            <person name="La Roche J."/>
            <person name="Lindquist E."/>
            <person name="Lommer M."/>
            <person name="Martin-Jezequel V."/>
            <person name="Lopez P.J."/>
            <person name="Lucas S."/>
            <person name="Mangogna M."/>
            <person name="McGinnis K."/>
            <person name="Medlin L.K."/>
            <person name="Montsant A."/>
            <person name="Oudot-Le Secq M.P."/>
            <person name="Napoli C."/>
            <person name="Obornik M."/>
            <person name="Parker M.S."/>
            <person name="Petit J.L."/>
            <person name="Porcel B.M."/>
            <person name="Poulsen N."/>
            <person name="Robison M."/>
            <person name="Rychlewski L."/>
            <person name="Rynearson T.A."/>
            <person name="Schmutz J."/>
            <person name="Shapiro H."/>
            <person name="Siaut M."/>
            <person name="Stanley M."/>
            <person name="Sussman M.R."/>
            <person name="Taylor A.R."/>
            <person name="Vardi A."/>
            <person name="von Dassow P."/>
            <person name="Vyverman W."/>
            <person name="Willis A."/>
            <person name="Wyrwicz L.S."/>
            <person name="Rokhsar D.S."/>
            <person name="Weissenbach J."/>
            <person name="Armbrust E.V."/>
            <person name="Green B.R."/>
            <person name="Van de Peer Y."/>
            <person name="Grigoriev I.V."/>
        </authorList>
    </citation>
    <scope>NUCLEOTIDE SEQUENCE [LARGE SCALE GENOMIC DNA]</scope>
    <source>
        <strain evidence="4 5">CCAP 1055/1</strain>
    </source>
</reference>
<dbReference type="PaxDb" id="2850-Phatr42861"/>
<dbReference type="GeneID" id="7196448"/>
<keyword evidence="2" id="KW-0732">Signal</keyword>
<dbReference type="GO" id="GO:0005524">
    <property type="term" value="F:ATP binding"/>
    <property type="evidence" value="ECO:0007669"/>
    <property type="project" value="InterPro"/>
</dbReference>
<feature type="compositionally biased region" description="Basic and acidic residues" evidence="1">
    <location>
        <begin position="43"/>
        <end position="55"/>
    </location>
</feature>
<evidence type="ECO:0000313" key="5">
    <source>
        <dbReference type="Proteomes" id="UP000000759"/>
    </source>
</evidence>
<dbReference type="Gene3D" id="1.10.510.10">
    <property type="entry name" value="Transferase(Phosphotransferase) domain 1"/>
    <property type="match status" value="1"/>
</dbReference>
<dbReference type="RefSeq" id="XP_002177272.1">
    <property type="nucleotide sequence ID" value="XM_002177236.1"/>
</dbReference>
<dbReference type="Proteomes" id="UP000000759">
    <property type="component" value="Chromosome 1"/>
</dbReference>
<dbReference type="InParanoid" id="B7FPT8"/>
<keyword evidence="5" id="KW-1185">Reference proteome</keyword>
<dbReference type="GO" id="GO:0004672">
    <property type="term" value="F:protein kinase activity"/>
    <property type="evidence" value="ECO:0007669"/>
    <property type="project" value="InterPro"/>
</dbReference>
<dbReference type="SUPFAM" id="SSF56112">
    <property type="entry name" value="Protein kinase-like (PK-like)"/>
    <property type="match status" value="1"/>
</dbReference>
<accession>B7FPT8</accession>